<dbReference type="AlphaFoldDB" id="A0A8S3K0P6"/>
<protein>
    <submittedName>
        <fullName evidence="1">Uncharacterized protein</fullName>
    </submittedName>
</protein>
<comment type="caution">
    <text evidence="1">The sequence shown here is derived from an EMBL/GenBank/DDBJ whole genome shotgun (WGS) entry which is preliminary data.</text>
</comment>
<organism evidence="1 2">
    <name type="scientific">Rotaria magnacalcarata</name>
    <dbReference type="NCBI Taxonomy" id="392030"/>
    <lineage>
        <taxon>Eukaryota</taxon>
        <taxon>Metazoa</taxon>
        <taxon>Spiralia</taxon>
        <taxon>Gnathifera</taxon>
        <taxon>Rotifera</taxon>
        <taxon>Eurotatoria</taxon>
        <taxon>Bdelloidea</taxon>
        <taxon>Philodinida</taxon>
        <taxon>Philodinidae</taxon>
        <taxon>Rotaria</taxon>
    </lineage>
</organism>
<accession>A0A8S3K0P6</accession>
<reference evidence="1" key="1">
    <citation type="submission" date="2021-02" db="EMBL/GenBank/DDBJ databases">
        <authorList>
            <person name="Nowell W R."/>
        </authorList>
    </citation>
    <scope>NUCLEOTIDE SEQUENCE</scope>
</reference>
<sequence>MVNKQNSTISLPSNFLTSNVRHILSTFLPTNVLDETRQLHDAINVQHNGTIT</sequence>
<proteinExistence type="predicted"/>
<gene>
    <name evidence="1" type="ORF">SMN809_LOCUS82854</name>
</gene>
<name>A0A8S3K0P6_9BILA</name>
<dbReference type="EMBL" id="CAJOBI010353277">
    <property type="protein sequence ID" value="CAF5222474.1"/>
    <property type="molecule type" value="Genomic_DNA"/>
</dbReference>
<dbReference type="Proteomes" id="UP000676336">
    <property type="component" value="Unassembled WGS sequence"/>
</dbReference>
<evidence type="ECO:0000313" key="1">
    <source>
        <dbReference type="EMBL" id="CAF5222474.1"/>
    </source>
</evidence>
<evidence type="ECO:0000313" key="2">
    <source>
        <dbReference type="Proteomes" id="UP000676336"/>
    </source>
</evidence>
<feature type="non-terminal residue" evidence="1">
    <location>
        <position position="1"/>
    </location>
</feature>